<dbReference type="Pfam" id="PF00241">
    <property type="entry name" value="Cofilin_ADF"/>
    <property type="match status" value="2"/>
</dbReference>
<comment type="caution">
    <text evidence="10">The sequence shown here is derived from an EMBL/GenBank/DDBJ whole genome shotgun (WGS) entry which is preliminary data.</text>
</comment>
<proteinExistence type="inferred from homology"/>
<keyword evidence="11" id="KW-1185">Reference proteome</keyword>
<sequence>MSAASGIGISKDLSEIFASAVAGSAVRFIKVAIENESLVSRGTTDVEGATLEDDLGKLQTLLEDNEPAYVLARIGSPKAKDVGWIAISYVPDTANVRGKMLYASTRSALTKSLGSAHFSDSLFATSKADITPRAYAAHKARHTAPQPLSAREQEIADVRAAERAAGGTYEGSTARRNHVGQTVGMTWSDEAKKAVKDLGQGSGNELVLLSIDDTETLVLSSASECPVEELSKRIPKSDPSFAFYAWSHDHGSPSGAKRDISTVPLFQKAQVKNRMIYSLQARALHHIAKSHLADMPSVLSERKIETSDPTELNEGFLKSELGLGTSASPPGSGTSTPRPGGQAPGFARPKGPGRKR</sequence>
<comment type="subunit">
    <text evidence="7">Interacts with G-actin; ADP-actin form.</text>
</comment>
<dbReference type="InterPro" id="IPR002108">
    <property type="entry name" value="ADF-H"/>
</dbReference>
<dbReference type="InterPro" id="IPR029006">
    <property type="entry name" value="ADF-H/Gelsolin-like_dom_sf"/>
</dbReference>
<keyword evidence="5" id="KW-0009">Actin-binding</keyword>
<dbReference type="SUPFAM" id="SSF55753">
    <property type="entry name" value="Actin depolymerizing proteins"/>
    <property type="match status" value="2"/>
</dbReference>
<dbReference type="PANTHER" id="PTHR13759:SF1">
    <property type="entry name" value="TWINFILIN"/>
    <property type="match status" value="1"/>
</dbReference>
<keyword evidence="6" id="KW-0206">Cytoskeleton</keyword>
<evidence type="ECO:0000256" key="6">
    <source>
        <dbReference type="ARBA" id="ARBA00023212"/>
    </source>
</evidence>
<evidence type="ECO:0000256" key="3">
    <source>
        <dbReference type="ARBA" id="ARBA00022490"/>
    </source>
</evidence>
<evidence type="ECO:0000256" key="2">
    <source>
        <dbReference type="ARBA" id="ARBA00009557"/>
    </source>
</evidence>
<evidence type="ECO:0000259" key="9">
    <source>
        <dbReference type="PROSITE" id="PS51263"/>
    </source>
</evidence>
<dbReference type="GO" id="GO:0051016">
    <property type="term" value="P:barbed-end actin filament capping"/>
    <property type="evidence" value="ECO:0007669"/>
    <property type="project" value="TreeGrafter"/>
</dbReference>
<protein>
    <submittedName>
        <fullName evidence="10">Actin depolymerizing protein</fullName>
    </submittedName>
</protein>
<accession>A0A9Q5HVQ4</accession>
<dbReference type="AlphaFoldDB" id="A0A9Q5HVQ4"/>
<dbReference type="GO" id="GO:0030042">
    <property type="term" value="P:actin filament depolymerization"/>
    <property type="evidence" value="ECO:0007669"/>
    <property type="project" value="TreeGrafter"/>
</dbReference>
<dbReference type="GO" id="GO:0051015">
    <property type="term" value="F:actin filament binding"/>
    <property type="evidence" value="ECO:0007669"/>
    <property type="project" value="TreeGrafter"/>
</dbReference>
<keyword evidence="4" id="KW-0677">Repeat</keyword>
<comment type="similarity">
    <text evidence="2">Belongs to the actin-binding proteins ADF family. Twinfilin subfamily.</text>
</comment>
<feature type="domain" description="ADF-H" evidence="9">
    <location>
        <begin position="6"/>
        <end position="140"/>
    </location>
</feature>
<feature type="compositionally biased region" description="Low complexity" evidence="8">
    <location>
        <begin position="322"/>
        <end position="341"/>
    </location>
</feature>
<evidence type="ECO:0000256" key="8">
    <source>
        <dbReference type="SAM" id="MobiDB-lite"/>
    </source>
</evidence>
<feature type="region of interest" description="Disordered" evidence="8">
    <location>
        <begin position="303"/>
        <end position="356"/>
    </location>
</feature>
<dbReference type="FunFam" id="3.40.20.10:FF:000042">
    <property type="entry name" value="Actin depolymerizing protein"/>
    <property type="match status" value="1"/>
</dbReference>
<feature type="domain" description="ADF-H" evidence="9">
    <location>
        <begin position="182"/>
        <end position="322"/>
    </location>
</feature>
<evidence type="ECO:0000256" key="5">
    <source>
        <dbReference type="ARBA" id="ARBA00023203"/>
    </source>
</evidence>
<evidence type="ECO:0000313" key="11">
    <source>
        <dbReference type="Proteomes" id="UP000757232"/>
    </source>
</evidence>
<dbReference type="PROSITE" id="PS51263">
    <property type="entry name" value="ADF_H"/>
    <property type="match status" value="2"/>
</dbReference>
<keyword evidence="3" id="KW-0963">Cytoplasm</keyword>
<evidence type="ECO:0000256" key="1">
    <source>
        <dbReference type="ARBA" id="ARBA00004245"/>
    </source>
</evidence>
<name>A0A9Q5HVQ4_SANBA</name>
<reference evidence="10" key="1">
    <citation type="submission" date="2016-06" db="EMBL/GenBank/DDBJ databases">
        <title>Draft Genome sequence of the fungus Inonotus baumii.</title>
        <authorList>
            <person name="Zhu H."/>
            <person name="Lin W."/>
        </authorList>
    </citation>
    <scope>NUCLEOTIDE SEQUENCE</scope>
    <source>
        <strain evidence="10">821</strain>
    </source>
</reference>
<dbReference type="EMBL" id="LNZH02000199">
    <property type="protein sequence ID" value="OCB86750.1"/>
    <property type="molecule type" value="Genomic_DNA"/>
</dbReference>
<evidence type="ECO:0000256" key="7">
    <source>
        <dbReference type="ARBA" id="ARBA00038532"/>
    </source>
</evidence>
<dbReference type="InterPro" id="IPR028458">
    <property type="entry name" value="Twinfilin"/>
</dbReference>
<comment type="subcellular location">
    <subcellularLocation>
        <location evidence="1">Cytoplasm</location>
        <location evidence="1">Cytoskeleton</location>
    </subcellularLocation>
</comment>
<dbReference type="PANTHER" id="PTHR13759">
    <property type="entry name" value="TWINFILIN"/>
    <property type="match status" value="1"/>
</dbReference>
<dbReference type="SMART" id="SM00102">
    <property type="entry name" value="ADF"/>
    <property type="match status" value="2"/>
</dbReference>
<evidence type="ECO:0000313" key="10">
    <source>
        <dbReference type="EMBL" id="OCB86750.1"/>
    </source>
</evidence>
<dbReference type="GO" id="GO:0005884">
    <property type="term" value="C:actin filament"/>
    <property type="evidence" value="ECO:0007669"/>
    <property type="project" value="TreeGrafter"/>
</dbReference>
<dbReference type="GO" id="GO:0003785">
    <property type="term" value="F:actin monomer binding"/>
    <property type="evidence" value="ECO:0007669"/>
    <property type="project" value="TreeGrafter"/>
</dbReference>
<dbReference type="Proteomes" id="UP000757232">
    <property type="component" value="Unassembled WGS sequence"/>
</dbReference>
<dbReference type="CDD" id="cd11285">
    <property type="entry name" value="ADF_Twf-N_like"/>
    <property type="match status" value="1"/>
</dbReference>
<organism evidence="10 11">
    <name type="scientific">Sanghuangporus baumii</name>
    <name type="common">Phellinus baumii</name>
    <dbReference type="NCBI Taxonomy" id="108892"/>
    <lineage>
        <taxon>Eukaryota</taxon>
        <taxon>Fungi</taxon>
        <taxon>Dikarya</taxon>
        <taxon>Basidiomycota</taxon>
        <taxon>Agaricomycotina</taxon>
        <taxon>Agaricomycetes</taxon>
        <taxon>Hymenochaetales</taxon>
        <taxon>Hymenochaetaceae</taxon>
        <taxon>Sanghuangporus</taxon>
    </lineage>
</organism>
<evidence type="ECO:0000256" key="4">
    <source>
        <dbReference type="ARBA" id="ARBA00022737"/>
    </source>
</evidence>
<dbReference type="Gene3D" id="3.40.20.10">
    <property type="entry name" value="Severin"/>
    <property type="match status" value="2"/>
</dbReference>
<dbReference type="GO" id="GO:0005737">
    <property type="term" value="C:cytoplasm"/>
    <property type="evidence" value="ECO:0007669"/>
    <property type="project" value="TreeGrafter"/>
</dbReference>
<dbReference type="OrthoDB" id="10006997at2759"/>
<gene>
    <name evidence="10" type="ORF">A7U60_g6211</name>
</gene>